<dbReference type="InterPro" id="IPR036250">
    <property type="entry name" value="AcylCo_DH-like_C"/>
</dbReference>
<dbReference type="InterPro" id="IPR037069">
    <property type="entry name" value="AcylCoA_DH/ox_N_sf"/>
</dbReference>
<dbReference type="AlphaFoldDB" id="A0A5B8U2R9"/>
<dbReference type="Pfam" id="PF02771">
    <property type="entry name" value="Acyl-CoA_dh_N"/>
    <property type="match status" value="1"/>
</dbReference>
<evidence type="ECO:0000259" key="8">
    <source>
        <dbReference type="Pfam" id="PF02770"/>
    </source>
</evidence>
<dbReference type="InterPro" id="IPR046373">
    <property type="entry name" value="Acyl-CoA_Oxase/DH_mid-dom_sf"/>
</dbReference>
<keyword evidence="3 6" id="KW-0285">Flavoprotein</keyword>
<protein>
    <submittedName>
        <fullName evidence="10">Acyl-CoA dehydrogenase</fullName>
    </submittedName>
</protein>
<feature type="domain" description="Acyl-CoA dehydrogenase/oxidase C-terminal" evidence="7">
    <location>
        <begin position="266"/>
        <end position="378"/>
    </location>
</feature>
<gene>
    <name evidence="10" type="ORF">FSW04_06510</name>
</gene>
<dbReference type="InterPro" id="IPR009100">
    <property type="entry name" value="AcylCoA_DH/oxidase_NM_dom_sf"/>
</dbReference>
<evidence type="ECO:0000256" key="4">
    <source>
        <dbReference type="ARBA" id="ARBA00022827"/>
    </source>
</evidence>
<keyword evidence="5 6" id="KW-0560">Oxidoreductase</keyword>
<dbReference type="OrthoDB" id="2986495at2"/>
<dbReference type="PANTHER" id="PTHR43884">
    <property type="entry name" value="ACYL-COA DEHYDROGENASE"/>
    <property type="match status" value="1"/>
</dbReference>
<evidence type="ECO:0000256" key="1">
    <source>
        <dbReference type="ARBA" id="ARBA00001974"/>
    </source>
</evidence>
<dbReference type="InterPro" id="IPR009075">
    <property type="entry name" value="AcylCo_DH/oxidase_C"/>
</dbReference>
<dbReference type="Gene3D" id="1.20.140.10">
    <property type="entry name" value="Butyryl-CoA Dehydrogenase, subunit A, domain 3"/>
    <property type="match status" value="1"/>
</dbReference>
<dbReference type="Pfam" id="PF00441">
    <property type="entry name" value="Acyl-CoA_dh_1"/>
    <property type="match status" value="1"/>
</dbReference>
<dbReference type="Gene3D" id="2.40.110.10">
    <property type="entry name" value="Butyryl-CoA Dehydrogenase, subunit A, domain 2"/>
    <property type="match status" value="1"/>
</dbReference>
<evidence type="ECO:0000256" key="2">
    <source>
        <dbReference type="ARBA" id="ARBA00009347"/>
    </source>
</evidence>
<accession>A0A5B8U2R9</accession>
<dbReference type="PIRSF" id="PIRSF016578">
    <property type="entry name" value="HsaA"/>
    <property type="match status" value="1"/>
</dbReference>
<comment type="similarity">
    <text evidence="2 6">Belongs to the acyl-CoA dehydrogenase family.</text>
</comment>
<evidence type="ECO:0000259" key="9">
    <source>
        <dbReference type="Pfam" id="PF02771"/>
    </source>
</evidence>
<evidence type="ECO:0000313" key="10">
    <source>
        <dbReference type="EMBL" id="QEC47273.1"/>
    </source>
</evidence>
<dbReference type="GO" id="GO:0003995">
    <property type="term" value="F:acyl-CoA dehydrogenase activity"/>
    <property type="evidence" value="ECO:0007669"/>
    <property type="project" value="TreeGrafter"/>
</dbReference>
<feature type="domain" description="Acyl-CoA oxidase/dehydrogenase middle" evidence="8">
    <location>
        <begin position="134"/>
        <end position="227"/>
    </location>
</feature>
<dbReference type="InterPro" id="IPR013786">
    <property type="entry name" value="AcylCoA_DH/ox_N"/>
</dbReference>
<proteinExistence type="inferred from homology"/>
<dbReference type="InterPro" id="IPR006091">
    <property type="entry name" value="Acyl-CoA_Oxase/DH_mid-dom"/>
</dbReference>
<name>A0A5B8U2R9_9ACTN</name>
<dbReference type="KEGG" id="bsol:FSW04_06510"/>
<sequence>MPIELTAETAAGRDLVLTAERLAKDFAGRAAAHDREASYPFESIDALWRAGYLAAPVPEELGGLGVGSIHDLVVASGRLARGDASIAIGVNMHLVVVAGLARRWRMARAARNRRRELAFGGSLQRIASDRVVIATAMSEPGQDLTRPRTQAVRTGDGWRIDGHKIFCTMSPAATVLLTSVCFTDETGVERYAYVEIPAATPGVRINDDWDALGMRASGSHSVTLDGVELPESAVRGGFPAGEPVPYLERNVASGLFHASASLGIAEAAFVRTASPERVGGDARARMLVAESAIDLATSRAAIARAARLIDDHDAGHPTEVGTDEAITMLFAEAQAAKTFVNEAATRVVDRALALSGGSGYLNGSPLARAYRDVRAGAFMHPLGANRAYDFLADVALGHDHRLH</sequence>
<evidence type="ECO:0000259" key="7">
    <source>
        <dbReference type="Pfam" id="PF00441"/>
    </source>
</evidence>
<dbReference type="EMBL" id="CP042430">
    <property type="protein sequence ID" value="QEC47273.1"/>
    <property type="molecule type" value="Genomic_DNA"/>
</dbReference>
<evidence type="ECO:0000256" key="5">
    <source>
        <dbReference type="ARBA" id="ARBA00023002"/>
    </source>
</evidence>
<dbReference type="GO" id="GO:0050660">
    <property type="term" value="F:flavin adenine dinucleotide binding"/>
    <property type="evidence" value="ECO:0007669"/>
    <property type="project" value="InterPro"/>
</dbReference>
<dbReference type="SUPFAM" id="SSF56645">
    <property type="entry name" value="Acyl-CoA dehydrogenase NM domain-like"/>
    <property type="match status" value="1"/>
</dbReference>
<dbReference type="SUPFAM" id="SSF47203">
    <property type="entry name" value="Acyl-CoA dehydrogenase C-terminal domain-like"/>
    <property type="match status" value="1"/>
</dbReference>
<dbReference type="CDD" id="cd00567">
    <property type="entry name" value="ACAD"/>
    <property type="match status" value="1"/>
</dbReference>
<comment type="cofactor">
    <cofactor evidence="1 6">
        <name>FAD</name>
        <dbReference type="ChEBI" id="CHEBI:57692"/>
    </cofactor>
</comment>
<evidence type="ECO:0000256" key="3">
    <source>
        <dbReference type="ARBA" id="ARBA00022630"/>
    </source>
</evidence>
<dbReference type="Pfam" id="PF02770">
    <property type="entry name" value="Acyl-CoA_dh_M"/>
    <property type="match status" value="1"/>
</dbReference>
<reference evidence="10 11" key="1">
    <citation type="journal article" date="2018" name="J. Microbiol.">
        <title>Baekduia soli gen. nov., sp. nov., a novel bacterium isolated from the soil of Baekdu Mountain and proposal of a novel family name, Baekduiaceae fam. nov.</title>
        <authorList>
            <person name="An D.S."/>
            <person name="Siddiqi M.Z."/>
            <person name="Kim K.H."/>
            <person name="Yu H.S."/>
            <person name="Im W.T."/>
        </authorList>
    </citation>
    <scope>NUCLEOTIDE SEQUENCE [LARGE SCALE GENOMIC DNA]</scope>
    <source>
        <strain evidence="10 11">BR7-21</strain>
    </source>
</reference>
<keyword evidence="4 6" id="KW-0274">FAD</keyword>
<evidence type="ECO:0000256" key="6">
    <source>
        <dbReference type="RuleBase" id="RU362125"/>
    </source>
</evidence>
<dbReference type="PANTHER" id="PTHR43884:SF25">
    <property type="entry name" value="ACYL-COA DEHYDROGENASE YDBM-RELATED"/>
    <property type="match status" value="1"/>
</dbReference>
<keyword evidence="11" id="KW-1185">Reference proteome</keyword>
<organism evidence="10 11">
    <name type="scientific">Baekduia soli</name>
    <dbReference type="NCBI Taxonomy" id="496014"/>
    <lineage>
        <taxon>Bacteria</taxon>
        <taxon>Bacillati</taxon>
        <taxon>Actinomycetota</taxon>
        <taxon>Thermoleophilia</taxon>
        <taxon>Solirubrobacterales</taxon>
        <taxon>Baekduiaceae</taxon>
        <taxon>Baekduia</taxon>
    </lineage>
</organism>
<evidence type="ECO:0000313" key="11">
    <source>
        <dbReference type="Proteomes" id="UP000321805"/>
    </source>
</evidence>
<feature type="domain" description="Acyl-CoA dehydrogenase/oxidase N-terminal" evidence="9">
    <location>
        <begin position="20"/>
        <end position="98"/>
    </location>
</feature>
<dbReference type="RefSeq" id="WP_146917539.1">
    <property type="nucleotide sequence ID" value="NZ_CP042430.1"/>
</dbReference>
<dbReference type="Proteomes" id="UP000321805">
    <property type="component" value="Chromosome"/>
</dbReference>
<dbReference type="Gene3D" id="1.10.540.10">
    <property type="entry name" value="Acyl-CoA dehydrogenase/oxidase, N-terminal domain"/>
    <property type="match status" value="1"/>
</dbReference>